<name>A0ABW8Z4B1_9BURK</name>
<gene>
    <name evidence="2" type="ORF">PQR63_05740</name>
</gene>
<keyword evidence="3" id="KW-1185">Reference proteome</keyword>
<organism evidence="2 3">
    <name type="scientific">Herbaspirillum rhizosphaerae</name>
    <dbReference type="NCBI Taxonomy" id="346179"/>
    <lineage>
        <taxon>Bacteria</taxon>
        <taxon>Pseudomonadati</taxon>
        <taxon>Pseudomonadota</taxon>
        <taxon>Betaproteobacteria</taxon>
        <taxon>Burkholderiales</taxon>
        <taxon>Oxalobacteraceae</taxon>
        <taxon>Herbaspirillum</taxon>
    </lineage>
</organism>
<evidence type="ECO:0000313" key="2">
    <source>
        <dbReference type="EMBL" id="MFL9877869.1"/>
    </source>
</evidence>
<evidence type="ECO:0008006" key="4">
    <source>
        <dbReference type="Google" id="ProtNLM"/>
    </source>
</evidence>
<protein>
    <recommendedName>
        <fullName evidence="4">Opacity protein-like surface antigen</fullName>
    </recommendedName>
</protein>
<dbReference type="Proteomes" id="UP001629214">
    <property type="component" value="Unassembled WGS sequence"/>
</dbReference>
<dbReference type="EMBL" id="JAQQFR010000003">
    <property type="protein sequence ID" value="MFL9877869.1"/>
    <property type="molecule type" value="Genomic_DNA"/>
</dbReference>
<sequence length="281" mass="30406">MLRRTRTSPAVRKTAQLATYFAAGSALALTSASALAEHSPALDRFSLSAGAYYVDPTFRVNANTQYGNFQSGDIDRDRTTLPRIRGEILLFDSQGLSFDYFTYKKNNSGAIDRSALIGGSTSSLSANADANLQVDMASVAYKWWIGQGSDVFGIGLGGGYYRAHLDVNAAATLNGTSGTFNESYTEKTWAPLVELGWKHAFSKDFRLYAEASGVKKNWGRVTGHIYSAAFGAEWYPLANLGIGADYGITRININRSGGGTINDANLDIRLKGPSAYVKVRF</sequence>
<accession>A0ABW8Z4B1</accession>
<keyword evidence="1" id="KW-0732">Signal</keyword>
<comment type="caution">
    <text evidence="2">The sequence shown here is derived from an EMBL/GenBank/DDBJ whole genome shotgun (WGS) entry which is preliminary data.</text>
</comment>
<evidence type="ECO:0000313" key="3">
    <source>
        <dbReference type="Proteomes" id="UP001629214"/>
    </source>
</evidence>
<feature type="signal peptide" evidence="1">
    <location>
        <begin position="1"/>
        <end position="36"/>
    </location>
</feature>
<feature type="chain" id="PRO_5046914249" description="Opacity protein-like surface antigen" evidence="1">
    <location>
        <begin position="37"/>
        <end position="281"/>
    </location>
</feature>
<evidence type="ECO:0000256" key="1">
    <source>
        <dbReference type="SAM" id="SignalP"/>
    </source>
</evidence>
<proteinExistence type="predicted"/>
<dbReference type="RefSeq" id="WP_408166410.1">
    <property type="nucleotide sequence ID" value="NZ_JAQQFR010000003.1"/>
</dbReference>
<reference evidence="2 3" key="1">
    <citation type="journal article" date="2024" name="Chem. Sci.">
        <title>Discovery of megapolipeptins by genome mining of a Burkholderiales bacteria collection.</title>
        <authorList>
            <person name="Paulo B.S."/>
            <person name="Recchia M.J.J."/>
            <person name="Lee S."/>
            <person name="Fergusson C.H."/>
            <person name="Romanowski S.B."/>
            <person name="Hernandez A."/>
            <person name="Krull N."/>
            <person name="Liu D.Y."/>
            <person name="Cavanagh H."/>
            <person name="Bos A."/>
            <person name="Gray C.A."/>
            <person name="Murphy B.T."/>
            <person name="Linington R.G."/>
            <person name="Eustaquio A.S."/>
        </authorList>
    </citation>
    <scope>NUCLEOTIDE SEQUENCE [LARGE SCALE GENOMIC DNA]</scope>
    <source>
        <strain evidence="2 3">RL21-008-BIB-B</strain>
    </source>
</reference>